<name>A0AAW9S0Y3_9HYPH</name>
<feature type="domain" description="Saccharopine dehydrogenase NADP binding" evidence="1">
    <location>
        <begin position="19"/>
        <end position="162"/>
    </location>
</feature>
<proteinExistence type="predicted"/>
<dbReference type="AlphaFoldDB" id="A0AAW9S0Y3"/>
<dbReference type="EMBL" id="JAZHOF010000008">
    <property type="protein sequence ID" value="MEJ8573506.1"/>
    <property type="molecule type" value="Genomic_DNA"/>
</dbReference>
<protein>
    <submittedName>
        <fullName evidence="3">Saccharopine dehydrogenase C-terminal domain-containing protein</fullName>
    </submittedName>
</protein>
<keyword evidence="4" id="KW-1185">Reference proteome</keyword>
<dbReference type="Gene3D" id="3.30.360.30">
    <property type="entry name" value="homospermidine synthase like"/>
    <property type="match status" value="1"/>
</dbReference>
<evidence type="ECO:0000259" key="1">
    <source>
        <dbReference type="Pfam" id="PF03435"/>
    </source>
</evidence>
<dbReference type="InterPro" id="IPR023181">
    <property type="entry name" value="Homospermid_syn-like_C"/>
</dbReference>
<feature type="domain" description="Saccharopine dehydrogenase-like C-terminal" evidence="2">
    <location>
        <begin position="166"/>
        <end position="448"/>
    </location>
</feature>
<sequence>MNRQSPLNRLPDDATVGHIVMLGFGTIGQCVLPLLLDRLGRPAERFRIVDRFDPPDLISPFLDAGVAYLNRTVTPDNLGAVLREITAPGDLLINLTVGIDSVDVADWCHRCGVIYVDTALEPWEGYVDDAERPAAERTEYTLHQRARQRAAAGWTANGPTAVFTHGANPGLVSHFAKAALIEVATGMGLDFDPPDGSEAWARLAERTGTKIVHISERDTQMSSRPKRPGEFVNTWSIPGFIEEAMMPVELGWGTHERVMPDDAKRQTSGPRNTIYIDQPAARFLLYSWVPTHGQFLGIAIPHSETVTLSDYLTVARGEEGTGAAYRPTVSFVYLPCDSAFASLHETMMSGWQAPEEERIIKRDVVDGHDELGVLLLGHGLNGLWYGSHLDIHEARRIVPYSNPTALQVAAGVVAATMWALVNPARGYCEPEDLPHDFVLEAARPYLGRILCERTDWTPLAQRTFIDEPADPHDPWQFANFRPAG</sequence>
<organism evidence="3 4">
    <name type="scientific">Microbaculum marinum</name>
    <dbReference type="NCBI Taxonomy" id="1764581"/>
    <lineage>
        <taxon>Bacteria</taxon>
        <taxon>Pseudomonadati</taxon>
        <taxon>Pseudomonadota</taxon>
        <taxon>Alphaproteobacteria</taxon>
        <taxon>Hyphomicrobiales</taxon>
        <taxon>Tepidamorphaceae</taxon>
        <taxon>Microbaculum</taxon>
    </lineage>
</organism>
<dbReference type="Pfam" id="PF03435">
    <property type="entry name" value="Sacchrp_dh_NADP"/>
    <property type="match status" value="1"/>
</dbReference>
<evidence type="ECO:0000259" key="2">
    <source>
        <dbReference type="Pfam" id="PF16653"/>
    </source>
</evidence>
<gene>
    <name evidence="3" type="ORF">V3328_18600</name>
</gene>
<dbReference type="Pfam" id="PF16653">
    <property type="entry name" value="Sacchrp_dh_C"/>
    <property type="match status" value="1"/>
</dbReference>
<comment type="caution">
    <text evidence="3">The sequence shown here is derived from an EMBL/GenBank/DDBJ whole genome shotgun (WGS) entry which is preliminary data.</text>
</comment>
<evidence type="ECO:0000313" key="3">
    <source>
        <dbReference type="EMBL" id="MEJ8573506.1"/>
    </source>
</evidence>
<dbReference type="RefSeq" id="WP_340331209.1">
    <property type="nucleotide sequence ID" value="NZ_JAZHOF010000008.1"/>
</dbReference>
<dbReference type="InterPro" id="IPR032095">
    <property type="entry name" value="Sacchrp_dh-like_C"/>
</dbReference>
<accession>A0AAW9S0Y3</accession>
<dbReference type="Gene3D" id="3.40.50.720">
    <property type="entry name" value="NAD(P)-binding Rossmann-like Domain"/>
    <property type="match status" value="1"/>
</dbReference>
<reference evidence="3 4" key="1">
    <citation type="submission" date="2024-02" db="EMBL/GenBank/DDBJ databases">
        <title>Genome analysis and characterization of Microbaculum marinisediminis sp. nov., isolated from marine sediment.</title>
        <authorList>
            <person name="Du Z.-J."/>
            <person name="Ye Y.-Q."/>
            <person name="Zhang Z.-R."/>
            <person name="Yuan S.-M."/>
            <person name="Zhang X.-Y."/>
        </authorList>
    </citation>
    <scope>NUCLEOTIDE SEQUENCE [LARGE SCALE GENOMIC DNA]</scope>
    <source>
        <strain evidence="3 4">SDUM1044001</strain>
    </source>
</reference>
<dbReference type="Proteomes" id="UP001378188">
    <property type="component" value="Unassembled WGS sequence"/>
</dbReference>
<evidence type="ECO:0000313" key="4">
    <source>
        <dbReference type="Proteomes" id="UP001378188"/>
    </source>
</evidence>
<dbReference type="InterPro" id="IPR005097">
    <property type="entry name" value="Sacchrp_dh_NADP-bd"/>
</dbReference>